<evidence type="ECO:0000313" key="1">
    <source>
        <dbReference type="EMBL" id="GIX92964.1"/>
    </source>
</evidence>
<organism evidence="1 2">
    <name type="scientific">Caerostris extrusa</name>
    <name type="common">Bark spider</name>
    <name type="synonym">Caerostris bankana</name>
    <dbReference type="NCBI Taxonomy" id="172846"/>
    <lineage>
        <taxon>Eukaryota</taxon>
        <taxon>Metazoa</taxon>
        <taxon>Ecdysozoa</taxon>
        <taxon>Arthropoda</taxon>
        <taxon>Chelicerata</taxon>
        <taxon>Arachnida</taxon>
        <taxon>Araneae</taxon>
        <taxon>Araneomorphae</taxon>
        <taxon>Entelegynae</taxon>
        <taxon>Araneoidea</taxon>
        <taxon>Araneidae</taxon>
        <taxon>Caerostris</taxon>
    </lineage>
</organism>
<dbReference type="InterPro" id="IPR011333">
    <property type="entry name" value="SKP1/BTB/POZ_sf"/>
</dbReference>
<dbReference type="EMBL" id="BPLR01021723">
    <property type="protein sequence ID" value="GIX92964.1"/>
    <property type="molecule type" value="Genomic_DNA"/>
</dbReference>
<gene>
    <name evidence="1" type="ORF">CEXT_226791</name>
</gene>
<protein>
    <recommendedName>
        <fullName evidence="3">BTB domain-containing protein</fullName>
    </recommendedName>
</protein>
<evidence type="ECO:0008006" key="3">
    <source>
        <dbReference type="Google" id="ProtNLM"/>
    </source>
</evidence>
<dbReference type="Proteomes" id="UP001054945">
    <property type="component" value="Unassembled WGS sequence"/>
</dbReference>
<accession>A0AAV4P7E9</accession>
<evidence type="ECO:0000313" key="2">
    <source>
        <dbReference type="Proteomes" id="UP001054945"/>
    </source>
</evidence>
<keyword evidence="2" id="KW-1185">Reference proteome</keyword>
<dbReference type="AlphaFoldDB" id="A0AAV4P7E9"/>
<sequence length="520" mass="60714">MDVFGDTEFFGDDFIKKKFNFHWLVRDDFQIWDVKREVLFPTNPRDVAFIVTLHPARQYGYLVSTLNLRSTNNATIQITIHVFCNGERCLTHHNVLHVFSIQNDHTYTAKFKARSRGPNDDNLISIYILITLPVRLVPRDQTADLEELSEDLENLQRFDRLQLGRLTCREEGFVEIHPFILLSRHADFPVADFGIGSSVDFGMSLNYLKKFVRYLYTGRIDGMHDRDYGEDFRTALSVGHFGAYYLLAPEAYLREEHFPAHKRRIIVFLGFRDRVNVSLDLRDRRYKRVFNWDNFSLALEVLPGHTTGTWLKYTVTSSSNRVFHLEVEIGVIKDDRYAYVHGERYTLLNNGDEGSSTHLLFLGARNVFGNLLVYGRIQLSITLKFRQESPNVEIIHQAGYADPRILLSYLAQCFWEGYQEQIAIDMHLASAQGDEIPCHKVMFRARLRNLHRFPDKVGLLTDESQVIETEFSLEHVGCIFEYMYSAEISDDLRRHRYEEVKLFAIVHNIEGLKRFFNVND</sequence>
<dbReference type="Gene3D" id="3.30.710.10">
    <property type="entry name" value="Potassium Channel Kv1.1, Chain A"/>
    <property type="match status" value="1"/>
</dbReference>
<comment type="caution">
    <text evidence="1">The sequence shown here is derived from an EMBL/GenBank/DDBJ whole genome shotgun (WGS) entry which is preliminary data.</text>
</comment>
<proteinExistence type="predicted"/>
<name>A0AAV4P7E9_CAEEX</name>
<reference evidence="1 2" key="1">
    <citation type="submission" date="2021-06" db="EMBL/GenBank/DDBJ databases">
        <title>Caerostris extrusa draft genome.</title>
        <authorList>
            <person name="Kono N."/>
            <person name="Arakawa K."/>
        </authorList>
    </citation>
    <scope>NUCLEOTIDE SEQUENCE [LARGE SCALE GENOMIC DNA]</scope>
</reference>